<proteinExistence type="predicted"/>
<dbReference type="InterPro" id="IPR019619">
    <property type="entry name" value="DUF2490"/>
</dbReference>
<dbReference type="Proteomes" id="UP001302806">
    <property type="component" value="Chromosome"/>
</dbReference>
<dbReference type="EMBL" id="CP134537">
    <property type="protein sequence ID" value="WNH09778.1"/>
    <property type="molecule type" value="Genomic_DNA"/>
</dbReference>
<evidence type="ECO:0000313" key="2">
    <source>
        <dbReference type="Proteomes" id="UP001302806"/>
    </source>
</evidence>
<name>A0ABY9XV00_9FLAO</name>
<reference evidence="1 2" key="1">
    <citation type="submission" date="2023-09" db="EMBL/GenBank/DDBJ databases">
        <title>Thalassobella suaedae gen. nov., sp. nov., a marine bacterium of the family Flavobacteriaceae isolated from a halophyte Suaeda japonica.</title>
        <authorList>
            <person name="Lee S.Y."/>
            <person name="Hwang C.Y."/>
        </authorList>
    </citation>
    <scope>NUCLEOTIDE SEQUENCE [LARGE SCALE GENOMIC DNA]</scope>
    <source>
        <strain evidence="1 2">HL-DH14</strain>
    </source>
</reference>
<dbReference type="Pfam" id="PF10677">
    <property type="entry name" value="DUF2490"/>
    <property type="match status" value="1"/>
</dbReference>
<sequence>MKRLLIIFIFCLNIALGFCQSNPEKKLGSWFTYSGTHKISEKISIHTCSQLWLYEVGDNFNLIFLSSGLNYYISPKLIANVSYGYLDIDSAFNTNSNHTFENRIFEQITYKHTISKLPIDHRFRVEQRFLNTPVTNKTNHRLRYRLGTSIKLDKYLFIRLNNEFFTTLNKGFTTENRFYSALGINISKSNNLQMGYVNRKINGLNLHRIEIGYYIKTNHIKKTKT</sequence>
<dbReference type="RefSeq" id="WP_415866167.1">
    <property type="nucleotide sequence ID" value="NZ_CP134537.1"/>
</dbReference>
<accession>A0ABY9XV00</accession>
<gene>
    <name evidence="1" type="ORF">RHP51_03435</name>
</gene>
<organism evidence="1 2">
    <name type="scientific">Thalassobellus suaedae</name>
    <dbReference type="NCBI Taxonomy" id="3074124"/>
    <lineage>
        <taxon>Bacteria</taxon>
        <taxon>Pseudomonadati</taxon>
        <taxon>Bacteroidota</taxon>
        <taxon>Flavobacteriia</taxon>
        <taxon>Flavobacteriales</taxon>
        <taxon>Flavobacteriaceae</taxon>
        <taxon>Thalassobellus</taxon>
    </lineage>
</organism>
<evidence type="ECO:0000313" key="1">
    <source>
        <dbReference type="EMBL" id="WNH09778.1"/>
    </source>
</evidence>
<protein>
    <submittedName>
        <fullName evidence="1">DUF2490 domain-containing protein</fullName>
    </submittedName>
</protein>